<evidence type="ECO:0000313" key="1">
    <source>
        <dbReference type="EMBL" id="KAK1943473.1"/>
    </source>
</evidence>
<dbReference type="Gene3D" id="1.25.40.20">
    <property type="entry name" value="Ankyrin repeat-containing domain"/>
    <property type="match status" value="1"/>
</dbReference>
<dbReference type="SUPFAM" id="SSF140860">
    <property type="entry name" value="Pseudo ankyrin repeat-like"/>
    <property type="match status" value="1"/>
</dbReference>
<organism evidence="1 2">
    <name type="scientific">Phytophthora citrophthora</name>
    <dbReference type="NCBI Taxonomy" id="4793"/>
    <lineage>
        <taxon>Eukaryota</taxon>
        <taxon>Sar</taxon>
        <taxon>Stramenopiles</taxon>
        <taxon>Oomycota</taxon>
        <taxon>Peronosporomycetes</taxon>
        <taxon>Peronosporales</taxon>
        <taxon>Peronosporaceae</taxon>
        <taxon>Phytophthora</taxon>
    </lineage>
</organism>
<dbReference type="EMBL" id="JASMQC010000007">
    <property type="protein sequence ID" value="KAK1943473.1"/>
    <property type="molecule type" value="Genomic_DNA"/>
</dbReference>
<comment type="caution">
    <text evidence="1">The sequence shown here is derived from an EMBL/GenBank/DDBJ whole genome shotgun (WGS) entry which is preliminary data.</text>
</comment>
<dbReference type="Proteomes" id="UP001259832">
    <property type="component" value="Unassembled WGS sequence"/>
</dbReference>
<dbReference type="AlphaFoldDB" id="A0AAD9GSM2"/>
<proteinExistence type="predicted"/>
<protein>
    <submittedName>
        <fullName evidence="1">Uncharacterized protein</fullName>
    </submittedName>
</protein>
<accession>A0AAD9GSM2</accession>
<sequence length="235" mass="26015">MLSAFEKRSCEMILDEVTSRNLHVPDFAGVKQALNRALKGNDFVMARLLTEYCDRFVVGTLLNKYATTTQVEIVRVLAERSYQFDIAAAAFDVCMAGREDVFSVLMEFMQETTALEVSVKLAKAGKVEFVTCELINQQKLDQLFAEAVASGRTELVKHLLDEMMSHGIQFYALEKAAKAGQENVVDFLRQWCGSARVTTIIADLRAAGEEEAAALLDAKELGWIVVGVGKLFKCG</sequence>
<dbReference type="InterPro" id="IPR036770">
    <property type="entry name" value="Ankyrin_rpt-contain_sf"/>
</dbReference>
<keyword evidence="2" id="KW-1185">Reference proteome</keyword>
<name>A0AAD9GSM2_9STRA</name>
<gene>
    <name evidence="1" type="ORF">P3T76_004869</name>
</gene>
<reference evidence="1" key="1">
    <citation type="submission" date="2023-08" db="EMBL/GenBank/DDBJ databases">
        <title>Reference Genome Resource for the Citrus Pathogen Phytophthora citrophthora.</title>
        <authorList>
            <person name="Moller H."/>
            <person name="Coetzee B."/>
            <person name="Rose L.J."/>
            <person name="Van Niekerk J.M."/>
        </authorList>
    </citation>
    <scope>NUCLEOTIDE SEQUENCE</scope>
    <source>
        <strain evidence="1">STE-U-9442</strain>
    </source>
</reference>
<evidence type="ECO:0000313" key="2">
    <source>
        <dbReference type="Proteomes" id="UP001259832"/>
    </source>
</evidence>